<dbReference type="Proteomes" id="UP000315525">
    <property type="component" value="Unassembled WGS sequence"/>
</dbReference>
<dbReference type="AlphaFoldDB" id="A0A523UX23"/>
<dbReference type="SUPFAM" id="SSF56935">
    <property type="entry name" value="Porins"/>
    <property type="match status" value="1"/>
</dbReference>
<keyword evidence="1" id="KW-0732">Signal</keyword>
<protein>
    <recommendedName>
        <fullName evidence="4">PorV/PorQ family protein</fullName>
    </recommendedName>
</protein>
<name>A0A523UX23_UNCT6</name>
<evidence type="ECO:0000256" key="1">
    <source>
        <dbReference type="SAM" id="SignalP"/>
    </source>
</evidence>
<dbReference type="EMBL" id="SOJN01000034">
    <property type="protein sequence ID" value="TET47098.1"/>
    <property type="molecule type" value="Genomic_DNA"/>
</dbReference>
<feature type="signal peptide" evidence="1">
    <location>
        <begin position="1"/>
        <end position="24"/>
    </location>
</feature>
<proteinExistence type="predicted"/>
<sequence>MRHLKTYLPALFALFVTSAAGVHAGTPLLLLFPAGGRAGALAGAFTSVADDAETVFYNPAGLSTTTRVNGGIMYRSLGESFVSDIFMVSADLSVPFDNYGVGAGFIYEKVDENGSYDFYAVASYSTKLGKKSAYGLGVKYLRSLVQGEGDGSAMGFDMGIILSSAPYSVGLSVQNWRQPIDYGDRPQELPEVIRIGLSYKDPRTHAPLSIEYRRIDGPDRRSFIHAGVEVPAVAGKLCLRAGYEREINTGEDSILFGLGIRLGTKQKSGLNNLSDFEFNAYDDLRVGGPQDMRVELRRRPL</sequence>
<accession>A0A523UX23</accession>
<organism evidence="2 3">
    <name type="scientific">candidate division TA06 bacterium</name>
    <dbReference type="NCBI Taxonomy" id="2250710"/>
    <lineage>
        <taxon>Bacteria</taxon>
        <taxon>Bacteria division TA06</taxon>
    </lineage>
</organism>
<evidence type="ECO:0008006" key="4">
    <source>
        <dbReference type="Google" id="ProtNLM"/>
    </source>
</evidence>
<evidence type="ECO:0000313" key="2">
    <source>
        <dbReference type="EMBL" id="TET47098.1"/>
    </source>
</evidence>
<dbReference type="Gene3D" id="2.40.160.60">
    <property type="entry name" value="Outer membrane protein transport protein (OMPP1/FadL/TodX)"/>
    <property type="match status" value="1"/>
</dbReference>
<comment type="caution">
    <text evidence="2">The sequence shown here is derived from an EMBL/GenBank/DDBJ whole genome shotgun (WGS) entry which is preliminary data.</text>
</comment>
<feature type="chain" id="PRO_5022061952" description="PorV/PorQ family protein" evidence="1">
    <location>
        <begin position="25"/>
        <end position="301"/>
    </location>
</feature>
<evidence type="ECO:0000313" key="3">
    <source>
        <dbReference type="Proteomes" id="UP000315525"/>
    </source>
</evidence>
<reference evidence="2 3" key="1">
    <citation type="submission" date="2019-03" db="EMBL/GenBank/DDBJ databases">
        <title>Metabolic potential of uncultured bacteria and archaea associated with petroleum seepage in deep-sea sediments.</title>
        <authorList>
            <person name="Dong X."/>
            <person name="Hubert C."/>
        </authorList>
    </citation>
    <scope>NUCLEOTIDE SEQUENCE [LARGE SCALE GENOMIC DNA]</scope>
    <source>
        <strain evidence="2">E44_bin18</strain>
    </source>
</reference>
<gene>
    <name evidence="2" type="ORF">E3J62_02470</name>
</gene>